<proteinExistence type="predicted"/>
<comment type="caution">
    <text evidence="2">The sequence shown here is derived from an EMBL/GenBank/DDBJ whole genome shotgun (WGS) entry which is preliminary data.</text>
</comment>
<name>B9Z386_9NEIS</name>
<dbReference type="eggNOG" id="COG2060">
    <property type="taxonomic scope" value="Bacteria"/>
</dbReference>
<keyword evidence="1" id="KW-0812">Transmembrane</keyword>
<accession>B9Z386</accession>
<dbReference type="AlphaFoldDB" id="B9Z386"/>
<evidence type="ECO:0000313" key="3">
    <source>
        <dbReference type="Proteomes" id="UP000003165"/>
    </source>
</evidence>
<keyword evidence="1" id="KW-1133">Transmembrane helix</keyword>
<gene>
    <name evidence="2" type="ORF">FuraDRAFT_1799</name>
</gene>
<keyword evidence="1" id="KW-0472">Membrane</keyword>
<sequence length="98" mass="10773">MNASPLWQLGLYLIVLLTLAWALGRYLAIVLDGRLSARCAWLGRFERGLCRLIGSDPDEDMPWWRYATAILLFNIVGVLAVVRRAAPAGCSAAQPCLA</sequence>
<evidence type="ECO:0000313" key="2">
    <source>
        <dbReference type="EMBL" id="EEG09039.1"/>
    </source>
</evidence>
<dbReference type="Proteomes" id="UP000003165">
    <property type="component" value="Unassembled WGS sequence"/>
</dbReference>
<dbReference type="GO" id="GO:0008556">
    <property type="term" value="F:P-type potassium transmembrane transporter activity"/>
    <property type="evidence" value="ECO:0007669"/>
    <property type="project" value="InterPro"/>
</dbReference>
<feature type="transmembrane region" description="Helical" evidence="1">
    <location>
        <begin position="63"/>
        <end position="82"/>
    </location>
</feature>
<keyword evidence="3" id="KW-1185">Reference proteome</keyword>
<dbReference type="InterPro" id="IPR004623">
    <property type="entry name" value="KdpA"/>
</dbReference>
<reference evidence="2 3" key="1">
    <citation type="submission" date="2009-02" db="EMBL/GenBank/DDBJ databases">
        <title>Sequencing of the draft genome and assembly of Lutiella nitroferrum 2002.</title>
        <authorList>
            <consortium name="US DOE Joint Genome Institute (JGI-PGF)"/>
            <person name="Lucas S."/>
            <person name="Copeland A."/>
            <person name="Lapidus A."/>
            <person name="Glavina del Rio T."/>
            <person name="Tice H."/>
            <person name="Bruce D."/>
            <person name="Goodwin L."/>
            <person name="Pitluck S."/>
            <person name="Larimer F."/>
            <person name="Land M.L."/>
            <person name="Hauser L."/>
            <person name="Coates J.D."/>
        </authorList>
    </citation>
    <scope>NUCLEOTIDE SEQUENCE [LARGE SCALE GENOMIC DNA]</scope>
    <source>
        <strain evidence="2 3">2002</strain>
    </source>
</reference>
<dbReference type="EMBL" id="ACIS01000004">
    <property type="protein sequence ID" value="EEG09039.1"/>
    <property type="molecule type" value="Genomic_DNA"/>
</dbReference>
<dbReference type="RefSeq" id="WP_008953819.1">
    <property type="nucleotide sequence ID" value="NZ_ACIS01000004.1"/>
</dbReference>
<organism evidence="2 3">
    <name type="scientific">Pseudogulbenkiania ferrooxidans 2002</name>
    <dbReference type="NCBI Taxonomy" id="279714"/>
    <lineage>
        <taxon>Bacteria</taxon>
        <taxon>Pseudomonadati</taxon>
        <taxon>Pseudomonadota</taxon>
        <taxon>Betaproteobacteria</taxon>
        <taxon>Neisseriales</taxon>
        <taxon>Chromobacteriaceae</taxon>
        <taxon>Pseudogulbenkiania</taxon>
    </lineage>
</organism>
<evidence type="ECO:0000256" key="1">
    <source>
        <dbReference type="SAM" id="Phobius"/>
    </source>
</evidence>
<protein>
    <submittedName>
        <fullName evidence="2">Potassium-transporting ATPase subunit A</fullName>
    </submittedName>
</protein>
<dbReference type="Pfam" id="PF03814">
    <property type="entry name" value="KdpA"/>
    <property type="match status" value="1"/>
</dbReference>